<reference evidence="2" key="2">
    <citation type="submission" date="2020-11" db="EMBL/GenBank/DDBJ databases">
        <authorList>
            <person name="McCartney M.A."/>
            <person name="Auch B."/>
            <person name="Kono T."/>
            <person name="Mallez S."/>
            <person name="Becker A."/>
            <person name="Gohl D.M."/>
            <person name="Silverstein K.A.T."/>
            <person name="Koren S."/>
            <person name="Bechman K.B."/>
            <person name="Herman A."/>
            <person name="Abrahante J.E."/>
            <person name="Garbe J."/>
        </authorList>
    </citation>
    <scope>NUCLEOTIDE SEQUENCE</scope>
    <source>
        <strain evidence="2">Duluth1</strain>
        <tissue evidence="2">Whole animal</tissue>
    </source>
</reference>
<reference evidence="2" key="1">
    <citation type="journal article" date="2019" name="bioRxiv">
        <title>The Genome of the Zebra Mussel, Dreissena polymorpha: A Resource for Invasive Species Research.</title>
        <authorList>
            <person name="McCartney M.A."/>
            <person name="Auch B."/>
            <person name="Kono T."/>
            <person name="Mallez S."/>
            <person name="Zhang Y."/>
            <person name="Obille A."/>
            <person name="Becker A."/>
            <person name="Abrahante J.E."/>
            <person name="Garbe J."/>
            <person name="Badalamenti J.P."/>
            <person name="Herman A."/>
            <person name="Mangelson H."/>
            <person name="Liachko I."/>
            <person name="Sullivan S."/>
            <person name="Sone E.D."/>
            <person name="Koren S."/>
            <person name="Silverstein K.A.T."/>
            <person name="Beckman K.B."/>
            <person name="Gohl D.M."/>
        </authorList>
    </citation>
    <scope>NUCLEOTIDE SEQUENCE</scope>
    <source>
        <strain evidence="2">Duluth1</strain>
        <tissue evidence="2">Whole animal</tissue>
    </source>
</reference>
<dbReference type="EMBL" id="JAIWYP010000013">
    <property type="protein sequence ID" value="KAH3722287.1"/>
    <property type="molecule type" value="Genomic_DNA"/>
</dbReference>
<evidence type="ECO:0000256" key="1">
    <source>
        <dbReference type="SAM" id="Phobius"/>
    </source>
</evidence>
<name>A0A9D4CEN3_DREPO</name>
<keyword evidence="1" id="KW-1133">Transmembrane helix</keyword>
<accession>A0A9D4CEN3</accession>
<organism evidence="2 3">
    <name type="scientific">Dreissena polymorpha</name>
    <name type="common">Zebra mussel</name>
    <name type="synonym">Mytilus polymorpha</name>
    <dbReference type="NCBI Taxonomy" id="45954"/>
    <lineage>
        <taxon>Eukaryota</taxon>
        <taxon>Metazoa</taxon>
        <taxon>Spiralia</taxon>
        <taxon>Lophotrochozoa</taxon>
        <taxon>Mollusca</taxon>
        <taxon>Bivalvia</taxon>
        <taxon>Autobranchia</taxon>
        <taxon>Heteroconchia</taxon>
        <taxon>Euheterodonta</taxon>
        <taxon>Imparidentia</taxon>
        <taxon>Neoheterodontei</taxon>
        <taxon>Myida</taxon>
        <taxon>Dreissenoidea</taxon>
        <taxon>Dreissenidae</taxon>
        <taxon>Dreissena</taxon>
    </lineage>
</organism>
<dbReference type="AlphaFoldDB" id="A0A9D4CEN3"/>
<dbReference type="Proteomes" id="UP000828390">
    <property type="component" value="Unassembled WGS sequence"/>
</dbReference>
<comment type="caution">
    <text evidence="2">The sequence shown here is derived from an EMBL/GenBank/DDBJ whole genome shotgun (WGS) entry which is preliminary data.</text>
</comment>
<protein>
    <submittedName>
        <fullName evidence="2">Uncharacterized protein</fullName>
    </submittedName>
</protein>
<feature type="transmembrane region" description="Helical" evidence="1">
    <location>
        <begin position="6"/>
        <end position="26"/>
    </location>
</feature>
<keyword evidence="3" id="KW-1185">Reference proteome</keyword>
<keyword evidence="1" id="KW-0812">Transmembrane</keyword>
<evidence type="ECO:0000313" key="2">
    <source>
        <dbReference type="EMBL" id="KAH3722287.1"/>
    </source>
</evidence>
<proteinExistence type="predicted"/>
<sequence>MSVDIAIYNYSVTFLWCFLPLTTWTWRWTLVARSRIDVDVKSSSENASSEHVIQTAMKRVLRSMCCGIHWVSCDRHLVQLIRKRHLLEIAGVRQDIGDAFVLLFTDVAVVIDGMQVSMASDLHDVVWRNIVLRKFLDKMLSSTLVRQTFVFCETRCFRHSLHYREVSLFCPMG</sequence>
<gene>
    <name evidence="2" type="ORF">DPMN_065243</name>
</gene>
<evidence type="ECO:0000313" key="3">
    <source>
        <dbReference type="Proteomes" id="UP000828390"/>
    </source>
</evidence>
<keyword evidence="1" id="KW-0472">Membrane</keyword>